<comment type="caution">
    <text evidence="11">The sequence shown here is derived from an EMBL/GenBank/DDBJ whole genome shotgun (WGS) entry which is preliminary data.</text>
</comment>
<comment type="cofactor">
    <cofactor evidence="1">
        <name>FAD</name>
        <dbReference type="ChEBI" id="CHEBI:57692"/>
    </cofactor>
</comment>
<evidence type="ECO:0000313" key="12">
    <source>
        <dbReference type="Proteomes" id="UP000281343"/>
    </source>
</evidence>
<dbReference type="SUPFAM" id="SSF63380">
    <property type="entry name" value="Riboflavin synthase domain-like"/>
    <property type="match status" value="1"/>
</dbReference>
<keyword evidence="3" id="KW-0001">2Fe-2S</keyword>
<name>A0A3L9Y3R5_9RHOB</name>
<gene>
    <name evidence="11" type="ORF">D9R08_00120</name>
</gene>
<accession>A0A3L9Y3R5</accession>
<keyword evidence="2" id="KW-0285">Flavoprotein</keyword>
<dbReference type="InterPro" id="IPR036010">
    <property type="entry name" value="2Fe-2S_ferredoxin-like_sf"/>
</dbReference>
<dbReference type="EMBL" id="RCNT01000001">
    <property type="protein sequence ID" value="RMA43399.1"/>
    <property type="molecule type" value="Genomic_DNA"/>
</dbReference>
<dbReference type="PROSITE" id="PS51384">
    <property type="entry name" value="FAD_FR"/>
    <property type="match status" value="1"/>
</dbReference>
<dbReference type="InterPro" id="IPR039261">
    <property type="entry name" value="FNR_nucleotide-bd"/>
</dbReference>
<dbReference type="GO" id="GO:0046872">
    <property type="term" value="F:metal ion binding"/>
    <property type="evidence" value="ECO:0007669"/>
    <property type="project" value="UniProtKB-KW"/>
</dbReference>
<evidence type="ECO:0000256" key="2">
    <source>
        <dbReference type="ARBA" id="ARBA00022630"/>
    </source>
</evidence>
<dbReference type="Gene3D" id="3.10.20.30">
    <property type="match status" value="1"/>
</dbReference>
<keyword evidence="7" id="KW-0408">Iron</keyword>
<dbReference type="PROSITE" id="PS51085">
    <property type="entry name" value="2FE2S_FER_2"/>
    <property type="match status" value="1"/>
</dbReference>
<dbReference type="Proteomes" id="UP000281343">
    <property type="component" value="Unassembled WGS sequence"/>
</dbReference>
<organism evidence="11 12">
    <name type="scientific">Rhodophyticola porphyridii</name>
    <dbReference type="NCBI Taxonomy" id="1852017"/>
    <lineage>
        <taxon>Bacteria</taxon>
        <taxon>Pseudomonadati</taxon>
        <taxon>Pseudomonadota</taxon>
        <taxon>Alphaproteobacteria</taxon>
        <taxon>Rhodobacterales</taxon>
        <taxon>Roseobacteraceae</taxon>
        <taxon>Rhodophyticola</taxon>
    </lineage>
</organism>
<dbReference type="Pfam" id="PF00970">
    <property type="entry name" value="FAD_binding_6"/>
    <property type="match status" value="1"/>
</dbReference>
<dbReference type="OrthoDB" id="9796486at2"/>
<keyword evidence="8" id="KW-0411">Iron-sulfur</keyword>
<keyword evidence="12" id="KW-1185">Reference proteome</keyword>
<dbReference type="GO" id="GO:0016491">
    <property type="term" value="F:oxidoreductase activity"/>
    <property type="evidence" value="ECO:0007669"/>
    <property type="project" value="UniProtKB-KW"/>
</dbReference>
<sequence>MFHELKVADRRAETEDAVAISFEVPDEIAGLFAYRPGQYLTLRAKVDGQDLRRSYSIASLPGERLTVGVKKVEGGAFSTFAQGLAPGDRVQVMPPEGRFTDPGCDRLVLIAAGSGITPMVSIAGAALARGAEVTLVYGNRRADTIVFRETLEALKDRYLGRFTLIHVLSREPQDVALLSGRVDGEKITRLARSGAVDLAGADGVFLCGPGEMIDAVEAAVLALGVAPERIHHERFFMAGEVPRLPKSAEAEAVAAGGVEVEVLLDGARRRFTYAAGDDTVIAAAERAGLELPYSCRGGMCCTCRCKVEEGSAEMAVNYSLEPWELEAGFTLACQSRPTSKKLVLDFDAA</sequence>
<dbReference type="InterPro" id="IPR001433">
    <property type="entry name" value="OxRdtase_FAD/NAD-bd"/>
</dbReference>
<dbReference type="InterPro" id="IPR017927">
    <property type="entry name" value="FAD-bd_FR_type"/>
</dbReference>
<dbReference type="CDD" id="cd00207">
    <property type="entry name" value="fer2"/>
    <property type="match status" value="1"/>
</dbReference>
<evidence type="ECO:0000256" key="4">
    <source>
        <dbReference type="ARBA" id="ARBA00022723"/>
    </source>
</evidence>
<dbReference type="InterPro" id="IPR012675">
    <property type="entry name" value="Beta-grasp_dom_sf"/>
</dbReference>
<reference evidence="11 12" key="1">
    <citation type="submission" date="2018-10" db="EMBL/GenBank/DDBJ databases">
        <authorList>
            <person name="Jung H.S."/>
            <person name="Jeon C.O."/>
        </authorList>
    </citation>
    <scope>NUCLEOTIDE SEQUENCE [LARGE SCALE GENOMIC DNA]</scope>
    <source>
        <strain evidence="11 12">MA-7-27</strain>
    </source>
</reference>
<dbReference type="RefSeq" id="WP_121895991.1">
    <property type="nucleotide sequence ID" value="NZ_RCNT01000001.1"/>
</dbReference>
<dbReference type="InterPro" id="IPR050415">
    <property type="entry name" value="MRET"/>
</dbReference>
<dbReference type="GO" id="GO:0051537">
    <property type="term" value="F:2 iron, 2 sulfur cluster binding"/>
    <property type="evidence" value="ECO:0007669"/>
    <property type="project" value="UniProtKB-KW"/>
</dbReference>
<dbReference type="InterPro" id="IPR001041">
    <property type="entry name" value="2Fe-2S_ferredoxin-type"/>
</dbReference>
<evidence type="ECO:0000256" key="1">
    <source>
        <dbReference type="ARBA" id="ARBA00001974"/>
    </source>
</evidence>
<keyword evidence="5" id="KW-0274">FAD</keyword>
<dbReference type="PRINTS" id="PR00410">
    <property type="entry name" value="PHEHYDRXLASE"/>
</dbReference>
<dbReference type="SUPFAM" id="SSF52343">
    <property type="entry name" value="Ferredoxin reductase-like, C-terminal NADP-linked domain"/>
    <property type="match status" value="1"/>
</dbReference>
<dbReference type="InterPro" id="IPR017938">
    <property type="entry name" value="Riboflavin_synthase-like_b-brl"/>
</dbReference>
<dbReference type="PANTHER" id="PTHR47354:SF8">
    <property type="entry name" value="1,2-PHENYLACETYL-COA EPOXIDASE, SUBUNIT E"/>
    <property type="match status" value="1"/>
</dbReference>
<dbReference type="AlphaFoldDB" id="A0A3L9Y3R5"/>
<feature type="domain" description="2Fe-2S ferredoxin-type" evidence="9">
    <location>
        <begin position="258"/>
        <end position="349"/>
    </location>
</feature>
<evidence type="ECO:0000313" key="11">
    <source>
        <dbReference type="EMBL" id="RMA43399.1"/>
    </source>
</evidence>
<dbReference type="InterPro" id="IPR008333">
    <property type="entry name" value="Cbr1-like_FAD-bd_dom"/>
</dbReference>
<evidence type="ECO:0000256" key="6">
    <source>
        <dbReference type="ARBA" id="ARBA00023002"/>
    </source>
</evidence>
<dbReference type="Gene3D" id="2.40.30.10">
    <property type="entry name" value="Translation factors"/>
    <property type="match status" value="1"/>
</dbReference>
<evidence type="ECO:0000259" key="10">
    <source>
        <dbReference type="PROSITE" id="PS51384"/>
    </source>
</evidence>
<dbReference type="GO" id="GO:0050660">
    <property type="term" value="F:flavin adenine dinucleotide binding"/>
    <property type="evidence" value="ECO:0007669"/>
    <property type="project" value="TreeGrafter"/>
</dbReference>
<keyword evidence="4" id="KW-0479">Metal-binding</keyword>
<evidence type="ECO:0000256" key="8">
    <source>
        <dbReference type="ARBA" id="ARBA00023014"/>
    </source>
</evidence>
<dbReference type="Pfam" id="PF00175">
    <property type="entry name" value="NAD_binding_1"/>
    <property type="match status" value="1"/>
</dbReference>
<keyword evidence="6" id="KW-0560">Oxidoreductase</keyword>
<protein>
    <submittedName>
        <fullName evidence="11">Ferredoxin reductase</fullName>
    </submittedName>
</protein>
<evidence type="ECO:0000256" key="5">
    <source>
        <dbReference type="ARBA" id="ARBA00022827"/>
    </source>
</evidence>
<dbReference type="PANTHER" id="PTHR47354">
    <property type="entry name" value="NADH OXIDOREDUCTASE HCR"/>
    <property type="match status" value="1"/>
</dbReference>
<evidence type="ECO:0000256" key="3">
    <source>
        <dbReference type="ARBA" id="ARBA00022714"/>
    </source>
</evidence>
<dbReference type="SUPFAM" id="SSF54292">
    <property type="entry name" value="2Fe-2S ferredoxin-like"/>
    <property type="match status" value="1"/>
</dbReference>
<evidence type="ECO:0000256" key="7">
    <source>
        <dbReference type="ARBA" id="ARBA00023004"/>
    </source>
</evidence>
<evidence type="ECO:0000259" key="9">
    <source>
        <dbReference type="PROSITE" id="PS51085"/>
    </source>
</evidence>
<dbReference type="CDD" id="cd06214">
    <property type="entry name" value="PA_degradation_oxidoreductase_like"/>
    <property type="match status" value="1"/>
</dbReference>
<proteinExistence type="predicted"/>
<dbReference type="Gene3D" id="3.40.50.80">
    <property type="entry name" value="Nucleotide-binding domain of ferredoxin-NADP reductase (FNR) module"/>
    <property type="match status" value="1"/>
</dbReference>
<dbReference type="Pfam" id="PF00111">
    <property type="entry name" value="Fer2"/>
    <property type="match status" value="1"/>
</dbReference>
<feature type="domain" description="FAD-binding FR-type" evidence="10">
    <location>
        <begin position="1"/>
        <end position="102"/>
    </location>
</feature>